<reference evidence="1" key="1">
    <citation type="submission" date="2018-05" db="EMBL/GenBank/DDBJ databases">
        <authorList>
            <person name="Lanie J.A."/>
            <person name="Ng W.-L."/>
            <person name="Kazmierczak K.M."/>
            <person name="Andrzejewski T.M."/>
            <person name="Davidsen T.M."/>
            <person name="Wayne K.J."/>
            <person name="Tettelin H."/>
            <person name="Glass J.I."/>
            <person name="Rusch D."/>
            <person name="Podicherti R."/>
            <person name="Tsui H.-C.T."/>
            <person name="Winkler M.E."/>
        </authorList>
    </citation>
    <scope>NUCLEOTIDE SEQUENCE</scope>
</reference>
<dbReference type="AlphaFoldDB" id="A0A382PI92"/>
<gene>
    <name evidence="1" type="ORF">METZ01_LOCUS325209</name>
</gene>
<evidence type="ECO:0000313" key="1">
    <source>
        <dbReference type="EMBL" id="SVC72355.1"/>
    </source>
</evidence>
<proteinExistence type="predicted"/>
<organism evidence="1">
    <name type="scientific">marine metagenome</name>
    <dbReference type="NCBI Taxonomy" id="408172"/>
    <lineage>
        <taxon>unclassified sequences</taxon>
        <taxon>metagenomes</taxon>
        <taxon>ecological metagenomes</taxon>
    </lineage>
</organism>
<accession>A0A382PI92</accession>
<sequence>MSAGPSAARPLLARYHKSTFRCSCSSPLLYFIVGRCDAIKEDWLEKRG</sequence>
<dbReference type="EMBL" id="UINC01107175">
    <property type="protein sequence ID" value="SVC72355.1"/>
    <property type="molecule type" value="Genomic_DNA"/>
</dbReference>
<name>A0A382PI92_9ZZZZ</name>
<protein>
    <submittedName>
        <fullName evidence="1">Uncharacterized protein</fullName>
    </submittedName>
</protein>